<feature type="compositionally biased region" description="Basic and acidic residues" evidence="1">
    <location>
        <begin position="154"/>
        <end position="186"/>
    </location>
</feature>
<dbReference type="OrthoDB" id="4094852at2759"/>
<feature type="transmembrane region" description="Helical" evidence="2">
    <location>
        <begin position="295"/>
        <end position="319"/>
    </location>
</feature>
<feature type="compositionally biased region" description="Polar residues" evidence="1">
    <location>
        <begin position="143"/>
        <end position="153"/>
    </location>
</feature>
<accession>A0A9P0QVS5</accession>
<evidence type="ECO:0000256" key="2">
    <source>
        <dbReference type="SAM" id="Phobius"/>
    </source>
</evidence>
<comment type="caution">
    <text evidence="3">The sequence shown here is derived from an EMBL/GenBank/DDBJ whole genome shotgun (WGS) entry which is preliminary data.</text>
</comment>
<gene>
    <name evidence="3" type="ORF">CLIB1423_39S00188</name>
</gene>
<dbReference type="Proteomes" id="UP000837801">
    <property type="component" value="Unassembled WGS sequence"/>
</dbReference>
<organism evidence="3 4">
    <name type="scientific">[Candida] railenensis</name>
    <dbReference type="NCBI Taxonomy" id="45579"/>
    <lineage>
        <taxon>Eukaryota</taxon>
        <taxon>Fungi</taxon>
        <taxon>Dikarya</taxon>
        <taxon>Ascomycota</taxon>
        <taxon>Saccharomycotina</taxon>
        <taxon>Pichiomycetes</taxon>
        <taxon>Debaryomycetaceae</taxon>
        <taxon>Kurtzmaniella</taxon>
    </lineage>
</organism>
<proteinExistence type="predicted"/>
<name>A0A9P0QVS5_9ASCO</name>
<dbReference type="EMBL" id="CAKXYY010000039">
    <property type="protein sequence ID" value="CAH2355930.1"/>
    <property type="molecule type" value="Genomic_DNA"/>
</dbReference>
<keyword evidence="2" id="KW-0812">Transmembrane</keyword>
<feature type="compositionally biased region" description="Polar residues" evidence="1">
    <location>
        <begin position="122"/>
        <end position="132"/>
    </location>
</feature>
<sequence length="368" mass="42416">MSDIALENRINDLLEESWNSVSLQNSFIYFPQITNLISQFQSRLLITPSKSLLNSDEMSTISQMSDANPKLKFYYPELQPFLLKLVSANSLTGLLTDRLHVNHFELMKALGIEKRSPMTPLSSQYAFSNRSGSPPGRPYSDKGANTSTYLKQENTQRWDMNRNMPSRDSKYTSRSIEPRFTHRRSSDYAAGKYSPKDAKYERKAENTDDLLNKLSDIPNSDYPLLVNRLTSAIKVQDNLIQNIKSNLQLSENDANPSKTNQLATFMHNLPFIKQYQEHKTHQSQTHTWSSLAIDLATLVLATILILNLLKLVLFFLVYLASAGDGGENFESYVMHEDGMSSKSCIYFQWWKEIQWLEYWVYNLSDWLE</sequence>
<evidence type="ECO:0000313" key="4">
    <source>
        <dbReference type="Proteomes" id="UP000837801"/>
    </source>
</evidence>
<keyword evidence="2" id="KW-0472">Membrane</keyword>
<feature type="region of interest" description="Disordered" evidence="1">
    <location>
        <begin position="122"/>
        <end position="197"/>
    </location>
</feature>
<dbReference type="AlphaFoldDB" id="A0A9P0QVS5"/>
<evidence type="ECO:0000256" key="1">
    <source>
        <dbReference type="SAM" id="MobiDB-lite"/>
    </source>
</evidence>
<protein>
    <submittedName>
        <fullName evidence="3">Uncharacterized protein</fullName>
    </submittedName>
</protein>
<keyword evidence="2" id="KW-1133">Transmembrane helix</keyword>
<evidence type="ECO:0000313" key="3">
    <source>
        <dbReference type="EMBL" id="CAH2355930.1"/>
    </source>
</evidence>
<reference evidence="3" key="1">
    <citation type="submission" date="2022-03" db="EMBL/GenBank/DDBJ databases">
        <authorList>
            <person name="Legras J.-L."/>
            <person name="Devillers H."/>
            <person name="Grondin C."/>
        </authorList>
    </citation>
    <scope>NUCLEOTIDE SEQUENCE</scope>
    <source>
        <strain evidence="3">CLIB 1423</strain>
    </source>
</reference>
<keyword evidence="4" id="KW-1185">Reference proteome</keyword>